<dbReference type="Gene3D" id="1.10.10.10">
    <property type="entry name" value="Winged helix-like DNA-binding domain superfamily/Winged helix DNA-binding domain"/>
    <property type="match status" value="1"/>
</dbReference>
<dbReference type="GO" id="GO:0003677">
    <property type="term" value="F:DNA binding"/>
    <property type="evidence" value="ECO:0007669"/>
    <property type="project" value="UniProtKB-KW"/>
</dbReference>
<dbReference type="PROSITE" id="PS50931">
    <property type="entry name" value="HTH_LYSR"/>
    <property type="match status" value="1"/>
</dbReference>
<proteinExistence type="inferred from homology"/>
<dbReference type="PRINTS" id="PR00039">
    <property type="entry name" value="HTHLYSR"/>
</dbReference>
<dbReference type="EMBL" id="FCON02000002">
    <property type="protein sequence ID" value="SAL15620.1"/>
    <property type="molecule type" value="Genomic_DNA"/>
</dbReference>
<protein>
    <submittedName>
        <fullName evidence="6">LysR family transcriptional regulator</fullName>
    </submittedName>
</protein>
<gene>
    <name evidence="6" type="ORF">AWB68_00368</name>
</gene>
<evidence type="ECO:0000256" key="3">
    <source>
        <dbReference type="ARBA" id="ARBA00023125"/>
    </source>
</evidence>
<evidence type="ECO:0000259" key="5">
    <source>
        <dbReference type="PROSITE" id="PS50931"/>
    </source>
</evidence>
<dbReference type="AlphaFoldDB" id="A0A158F9D1"/>
<dbReference type="InterPro" id="IPR036390">
    <property type="entry name" value="WH_DNA-bd_sf"/>
</dbReference>
<evidence type="ECO:0000313" key="6">
    <source>
        <dbReference type="EMBL" id="SAL15620.1"/>
    </source>
</evidence>
<keyword evidence="4" id="KW-0804">Transcription</keyword>
<dbReference type="Pfam" id="PF00126">
    <property type="entry name" value="HTH_1"/>
    <property type="match status" value="1"/>
</dbReference>
<accession>A0A158F9D1</accession>
<dbReference type="Gene3D" id="3.40.190.10">
    <property type="entry name" value="Periplasmic binding protein-like II"/>
    <property type="match status" value="2"/>
</dbReference>
<dbReference type="Proteomes" id="UP000054770">
    <property type="component" value="Unassembled WGS sequence"/>
</dbReference>
<dbReference type="GO" id="GO:0003700">
    <property type="term" value="F:DNA-binding transcription factor activity"/>
    <property type="evidence" value="ECO:0007669"/>
    <property type="project" value="InterPro"/>
</dbReference>
<evidence type="ECO:0000256" key="4">
    <source>
        <dbReference type="ARBA" id="ARBA00023163"/>
    </source>
</evidence>
<dbReference type="Pfam" id="PF03466">
    <property type="entry name" value="LysR_substrate"/>
    <property type="match status" value="1"/>
</dbReference>
<evidence type="ECO:0000256" key="2">
    <source>
        <dbReference type="ARBA" id="ARBA00023015"/>
    </source>
</evidence>
<evidence type="ECO:0000256" key="1">
    <source>
        <dbReference type="ARBA" id="ARBA00009437"/>
    </source>
</evidence>
<comment type="caution">
    <text evidence="6">The sequence shown here is derived from an EMBL/GenBank/DDBJ whole genome shotgun (WGS) entry which is preliminary data.</text>
</comment>
<keyword evidence="3" id="KW-0238">DNA-binding</keyword>
<dbReference type="SUPFAM" id="SSF46785">
    <property type="entry name" value="Winged helix' DNA-binding domain"/>
    <property type="match status" value="1"/>
</dbReference>
<dbReference type="PANTHER" id="PTHR30579:SF7">
    <property type="entry name" value="HTH-TYPE TRANSCRIPTIONAL REGULATOR LRHA-RELATED"/>
    <property type="match status" value="1"/>
</dbReference>
<keyword evidence="2" id="KW-0805">Transcription regulation</keyword>
<dbReference type="InterPro" id="IPR050176">
    <property type="entry name" value="LTTR"/>
</dbReference>
<feature type="domain" description="HTH lysR-type" evidence="5">
    <location>
        <begin position="7"/>
        <end position="64"/>
    </location>
</feature>
<dbReference type="FunFam" id="1.10.10.10:FF:000001">
    <property type="entry name" value="LysR family transcriptional regulator"/>
    <property type="match status" value="1"/>
</dbReference>
<dbReference type="OrthoDB" id="6555293at2"/>
<dbReference type="PANTHER" id="PTHR30579">
    <property type="entry name" value="TRANSCRIPTIONAL REGULATOR"/>
    <property type="match status" value="1"/>
</dbReference>
<keyword evidence="7" id="KW-1185">Reference proteome</keyword>
<dbReference type="InterPro" id="IPR005119">
    <property type="entry name" value="LysR_subst-bd"/>
</dbReference>
<organism evidence="6 7">
    <name type="scientific">Caballeronia choica</name>
    <dbReference type="NCBI Taxonomy" id="326476"/>
    <lineage>
        <taxon>Bacteria</taxon>
        <taxon>Pseudomonadati</taxon>
        <taxon>Pseudomonadota</taxon>
        <taxon>Betaproteobacteria</taxon>
        <taxon>Burkholderiales</taxon>
        <taxon>Burkholderiaceae</taxon>
        <taxon>Caballeronia</taxon>
    </lineage>
</organism>
<name>A0A158F9D1_9BURK</name>
<evidence type="ECO:0000313" key="7">
    <source>
        <dbReference type="Proteomes" id="UP000054770"/>
    </source>
</evidence>
<sequence length="288" mass="31740">MSQSPDLQLDWLRAFVAVADTGSLTAAAKQVYRSQSAVSMQLKKLEDAVGQSLMLRGPRHMLLTTAGTELLSYARRMLDMHAEAITALRGPEVTGRISLGVPEDYAMAYLTPVLRTFSSRYSAVEITLVCEQSTALIPKVERGELDLAVVTRDRADRGTLLFREKLVWVGKERYEAWRRNPLPIAVHESGSRPRDAVLKAISSQRRQYRIVYHSPNVAGQLAAAESGMAVAVLTQCSLPAGLKVLDSRHGLPDLPEMEVVVIRSKQAKQSAAAGAMFDQLVRTLRRAE</sequence>
<dbReference type="InterPro" id="IPR000847">
    <property type="entry name" value="LysR_HTH_N"/>
</dbReference>
<reference evidence="6" key="1">
    <citation type="submission" date="2016-01" db="EMBL/GenBank/DDBJ databases">
        <authorList>
            <person name="Peeters C."/>
        </authorList>
    </citation>
    <scope>NUCLEOTIDE SEQUENCE [LARGE SCALE GENOMIC DNA]</scope>
    <source>
        <strain evidence="6">LMG 22940</strain>
    </source>
</reference>
<comment type="similarity">
    <text evidence="1">Belongs to the LysR transcriptional regulatory family.</text>
</comment>
<dbReference type="SUPFAM" id="SSF53850">
    <property type="entry name" value="Periplasmic binding protein-like II"/>
    <property type="match status" value="1"/>
</dbReference>
<dbReference type="InterPro" id="IPR036388">
    <property type="entry name" value="WH-like_DNA-bd_sf"/>
</dbReference>
<dbReference type="RefSeq" id="WP_087642646.1">
    <property type="nucleotide sequence ID" value="NZ_FCON02000002.1"/>
</dbReference>